<name>A0A7Y9UPB6_9ACTN</name>
<dbReference type="Proteomes" id="UP000540656">
    <property type="component" value="Unassembled WGS sequence"/>
</dbReference>
<comment type="similarity">
    <text evidence="1">Belongs to the BlaI transcriptional regulatory family.</text>
</comment>
<dbReference type="AlphaFoldDB" id="A0A7Y9UPB6"/>
<evidence type="ECO:0000256" key="2">
    <source>
        <dbReference type="ARBA" id="ARBA00023015"/>
    </source>
</evidence>
<dbReference type="PIRSF" id="PIRSF019455">
    <property type="entry name" value="CopR_AtkY"/>
    <property type="match status" value="1"/>
</dbReference>
<evidence type="ECO:0000256" key="3">
    <source>
        <dbReference type="ARBA" id="ARBA00023125"/>
    </source>
</evidence>
<keyword evidence="4" id="KW-0804">Transcription</keyword>
<dbReference type="GO" id="GO:0045892">
    <property type="term" value="P:negative regulation of DNA-templated transcription"/>
    <property type="evidence" value="ECO:0007669"/>
    <property type="project" value="InterPro"/>
</dbReference>
<evidence type="ECO:0000313" key="6">
    <source>
        <dbReference type="Proteomes" id="UP000540656"/>
    </source>
</evidence>
<dbReference type="SUPFAM" id="SSF46785">
    <property type="entry name" value="Winged helix' DNA-binding domain"/>
    <property type="match status" value="1"/>
</dbReference>
<keyword evidence="3" id="KW-0238">DNA-binding</keyword>
<sequence length="132" mass="14822">MPRIPRPSPRLGDLERAVMDVLWTAPEGEEQWWTVRDVHANLAEDRDIAYTTVMTVLDRLAKKSVVLQHKEGRAYRYRAAASQGAMTAELIRDSLSELKQGTRESALVAFVEEASEDDIAALKQALADLTDR</sequence>
<protein>
    <submittedName>
        <fullName evidence="5">Putative transcriptional regulator</fullName>
    </submittedName>
</protein>
<dbReference type="Pfam" id="PF03965">
    <property type="entry name" value="Penicillinase_R"/>
    <property type="match status" value="1"/>
</dbReference>
<accession>A0A7Y9UPB6</accession>
<dbReference type="InterPro" id="IPR005650">
    <property type="entry name" value="BlaI_family"/>
</dbReference>
<dbReference type="InterPro" id="IPR036390">
    <property type="entry name" value="WH_DNA-bd_sf"/>
</dbReference>
<dbReference type="EMBL" id="JACCAA010000001">
    <property type="protein sequence ID" value="NYG57326.1"/>
    <property type="molecule type" value="Genomic_DNA"/>
</dbReference>
<keyword evidence="2" id="KW-0805">Transcription regulation</keyword>
<evidence type="ECO:0000256" key="4">
    <source>
        <dbReference type="ARBA" id="ARBA00023163"/>
    </source>
</evidence>
<reference evidence="5 6" key="1">
    <citation type="submission" date="2020-07" db="EMBL/GenBank/DDBJ databases">
        <title>Sequencing the genomes of 1000 actinobacteria strains.</title>
        <authorList>
            <person name="Klenk H.-P."/>
        </authorList>
    </citation>
    <scope>NUCLEOTIDE SEQUENCE [LARGE SCALE GENOMIC DNA]</scope>
    <source>
        <strain evidence="5 6">DSM 23819</strain>
    </source>
</reference>
<evidence type="ECO:0000313" key="5">
    <source>
        <dbReference type="EMBL" id="NYG57326.1"/>
    </source>
</evidence>
<dbReference type="RefSeq" id="WP_179500619.1">
    <property type="nucleotide sequence ID" value="NZ_JACCAA010000001.1"/>
</dbReference>
<gene>
    <name evidence="5" type="ORF">BJ980_000249</name>
</gene>
<proteinExistence type="inferred from homology"/>
<comment type="caution">
    <text evidence="5">The sequence shown here is derived from an EMBL/GenBank/DDBJ whole genome shotgun (WGS) entry which is preliminary data.</text>
</comment>
<keyword evidence="6" id="KW-1185">Reference proteome</keyword>
<evidence type="ECO:0000256" key="1">
    <source>
        <dbReference type="ARBA" id="ARBA00011046"/>
    </source>
</evidence>
<dbReference type="Gene3D" id="6.10.140.850">
    <property type="match status" value="1"/>
</dbReference>
<dbReference type="GO" id="GO:0003677">
    <property type="term" value="F:DNA binding"/>
    <property type="evidence" value="ECO:0007669"/>
    <property type="project" value="UniProtKB-KW"/>
</dbReference>
<dbReference type="InterPro" id="IPR036388">
    <property type="entry name" value="WH-like_DNA-bd_sf"/>
</dbReference>
<organism evidence="5 6">
    <name type="scientific">Nocardioides daedukensis</name>
    <dbReference type="NCBI Taxonomy" id="634462"/>
    <lineage>
        <taxon>Bacteria</taxon>
        <taxon>Bacillati</taxon>
        <taxon>Actinomycetota</taxon>
        <taxon>Actinomycetes</taxon>
        <taxon>Propionibacteriales</taxon>
        <taxon>Nocardioidaceae</taxon>
        <taxon>Nocardioides</taxon>
    </lineage>
</organism>
<dbReference type="Gene3D" id="1.10.10.10">
    <property type="entry name" value="Winged helix-like DNA-binding domain superfamily/Winged helix DNA-binding domain"/>
    <property type="match status" value="1"/>
</dbReference>